<keyword evidence="4" id="KW-1185">Reference proteome</keyword>
<dbReference type="EMBL" id="BEGY01000056">
    <property type="protein sequence ID" value="GAX80728.1"/>
    <property type="molecule type" value="Genomic_DNA"/>
</dbReference>
<evidence type="ECO:0000313" key="4">
    <source>
        <dbReference type="Proteomes" id="UP000232323"/>
    </source>
</evidence>
<sequence length="227" mass="24331">MRIEAQVNSELAFQLHLQFLQPPFMHPAKRILWFAWAFHAVGWWTAACVLPFIVVFLFLIASPFIIAGKSFGFRMETSHGMLLGSAFNGAWVVLLSGLILNANHALAVSLNSTNWWSSSILSAYNAAYAFAYIVTGTFIIVLCCCLYVSYQLGADWSEALPAPNSQIAGSAELGAAVPAPPSSWPPPPPTQGAPAVGPPSSWPPKPSQPGAPLTTSNNGAWGGRTEF</sequence>
<dbReference type="Proteomes" id="UP000232323">
    <property type="component" value="Unassembled WGS sequence"/>
</dbReference>
<dbReference type="AlphaFoldDB" id="A0A250XCC2"/>
<feature type="transmembrane region" description="Helical" evidence="2">
    <location>
        <begin position="126"/>
        <end position="148"/>
    </location>
</feature>
<proteinExistence type="predicted"/>
<reference evidence="3 4" key="1">
    <citation type="submission" date="2017-08" db="EMBL/GenBank/DDBJ databases">
        <title>Acidophilic green algal genome provides insights into adaptation to an acidic environment.</title>
        <authorList>
            <person name="Hirooka S."/>
            <person name="Hirose Y."/>
            <person name="Kanesaki Y."/>
            <person name="Higuchi S."/>
            <person name="Fujiwara T."/>
            <person name="Onuma R."/>
            <person name="Era A."/>
            <person name="Ohbayashi R."/>
            <person name="Uzuka A."/>
            <person name="Nozaki H."/>
            <person name="Yoshikawa H."/>
            <person name="Miyagishima S.Y."/>
        </authorList>
    </citation>
    <scope>NUCLEOTIDE SEQUENCE [LARGE SCALE GENOMIC DNA]</scope>
    <source>
        <strain evidence="3 4">NIES-2499</strain>
    </source>
</reference>
<keyword evidence="2" id="KW-0472">Membrane</keyword>
<keyword evidence="2" id="KW-1133">Transmembrane helix</keyword>
<evidence type="ECO:0000313" key="3">
    <source>
        <dbReference type="EMBL" id="GAX80728.1"/>
    </source>
</evidence>
<gene>
    <name evidence="3" type="ORF">CEUSTIGMA_g8163.t1</name>
</gene>
<feature type="transmembrane region" description="Helical" evidence="2">
    <location>
        <begin position="33"/>
        <end position="61"/>
    </location>
</feature>
<protein>
    <submittedName>
        <fullName evidence="3">Uncharacterized protein</fullName>
    </submittedName>
</protein>
<evidence type="ECO:0000256" key="1">
    <source>
        <dbReference type="SAM" id="MobiDB-lite"/>
    </source>
</evidence>
<keyword evidence="2" id="KW-0812">Transmembrane</keyword>
<organism evidence="3 4">
    <name type="scientific">Chlamydomonas eustigma</name>
    <dbReference type="NCBI Taxonomy" id="1157962"/>
    <lineage>
        <taxon>Eukaryota</taxon>
        <taxon>Viridiplantae</taxon>
        <taxon>Chlorophyta</taxon>
        <taxon>core chlorophytes</taxon>
        <taxon>Chlorophyceae</taxon>
        <taxon>CS clade</taxon>
        <taxon>Chlamydomonadales</taxon>
        <taxon>Chlamydomonadaceae</taxon>
        <taxon>Chlamydomonas</taxon>
    </lineage>
</organism>
<feature type="compositionally biased region" description="Pro residues" evidence="1">
    <location>
        <begin position="178"/>
        <end position="209"/>
    </location>
</feature>
<feature type="transmembrane region" description="Helical" evidence="2">
    <location>
        <begin position="82"/>
        <end position="106"/>
    </location>
</feature>
<feature type="region of interest" description="Disordered" evidence="1">
    <location>
        <begin position="176"/>
        <end position="227"/>
    </location>
</feature>
<evidence type="ECO:0000256" key="2">
    <source>
        <dbReference type="SAM" id="Phobius"/>
    </source>
</evidence>
<comment type="caution">
    <text evidence="3">The sequence shown here is derived from an EMBL/GenBank/DDBJ whole genome shotgun (WGS) entry which is preliminary data.</text>
</comment>
<accession>A0A250XCC2</accession>
<name>A0A250XCC2_9CHLO</name>